<feature type="region of interest" description="Disordered" evidence="1">
    <location>
        <begin position="274"/>
        <end position="305"/>
    </location>
</feature>
<dbReference type="PROSITE" id="PS51644">
    <property type="entry name" value="HTH_OST"/>
    <property type="match status" value="1"/>
</dbReference>
<gene>
    <name evidence="3" type="ORF">AVDCRST_MAG63-221</name>
</gene>
<dbReference type="PANTHER" id="PTHR35811">
    <property type="entry name" value="SLR1870 PROTEIN"/>
    <property type="match status" value="1"/>
</dbReference>
<dbReference type="InterPro" id="IPR041966">
    <property type="entry name" value="LOTUS-like"/>
</dbReference>
<evidence type="ECO:0000313" key="3">
    <source>
        <dbReference type="EMBL" id="CAA9215821.1"/>
    </source>
</evidence>
<protein>
    <recommendedName>
        <fullName evidence="2">HTH OST-type domain-containing protein</fullName>
    </recommendedName>
</protein>
<feature type="domain" description="HTH OST-type" evidence="2">
    <location>
        <begin position="192"/>
        <end position="269"/>
    </location>
</feature>
<dbReference type="EMBL" id="CADCTO010000027">
    <property type="protein sequence ID" value="CAA9215821.1"/>
    <property type="molecule type" value="Genomic_DNA"/>
</dbReference>
<dbReference type="Gene3D" id="3.30.420.610">
    <property type="entry name" value="LOTUS domain-like"/>
    <property type="match status" value="1"/>
</dbReference>
<dbReference type="Pfam" id="PF01936">
    <property type="entry name" value="NYN"/>
    <property type="match status" value="1"/>
</dbReference>
<dbReference type="InterPro" id="IPR025605">
    <property type="entry name" value="OST-HTH/LOTUS_dom"/>
</dbReference>
<dbReference type="GO" id="GO:0004540">
    <property type="term" value="F:RNA nuclease activity"/>
    <property type="evidence" value="ECO:0007669"/>
    <property type="project" value="InterPro"/>
</dbReference>
<evidence type="ECO:0000259" key="2">
    <source>
        <dbReference type="PROSITE" id="PS51644"/>
    </source>
</evidence>
<feature type="region of interest" description="Disordered" evidence="1">
    <location>
        <begin position="524"/>
        <end position="545"/>
    </location>
</feature>
<dbReference type="InterPro" id="IPR021139">
    <property type="entry name" value="NYN"/>
</dbReference>
<proteinExistence type="predicted"/>
<dbReference type="Pfam" id="PF12872">
    <property type="entry name" value="OST-HTH"/>
    <property type="match status" value="1"/>
</dbReference>
<evidence type="ECO:0000256" key="1">
    <source>
        <dbReference type="SAM" id="MobiDB-lite"/>
    </source>
</evidence>
<dbReference type="AlphaFoldDB" id="A0A6J4HAD3"/>
<dbReference type="CDD" id="cd11297">
    <property type="entry name" value="PIN_LabA-like_N_1"/>
    <property type="match status" value="1"/>
</dbReference>
<dbReference type="Gene3D" id="3.40.50.1010">
    <property type="entry name" value="5'-nuclease"/>
    <property type="match status" value="1"/>
</dbReference>
<sequence>MTPFKAAAPPGDGPPAANRYAALFIDWENIKYSLRERAEDPDVRLLVKAASGFGRLVIARAYADWLDYDHRRSHDPMRLYHAGVEPVYVPARSSPYSQRISNSVDVKMTADCVEASFLQPHIQTFVLVSGDHSLLHLVGPLRARDKTVVVIGVEENTADALAERVDRLLFYHDLMEKPAAAAGPQQPLPTGDLGAFLNALVGLVREQRARGVYPLLTGLGGQVRQRYPEFKATDYGFEKFGDLVRHAADQGLLKIVPEGMRRYILLPDDVLPAGLDRAEDEPGEPDPARAAQGPSPSPGEQAAPDLDTVINTLVDLVRERRLDGKLPLFAWLANSLSAQLPQFRLEDHDFPRFSDLARYAESRGALRIVRRQNGHYIALLPGDDEPPLDPEPVRGPAVPDAAPGVSPFAVDALEKHPEVFARITQVAEELEDTKPYVTARYLAKYLWDRDSRFPATLFEEEPPPPPGEMRALDLEQVVALVNQAVQRGVFRRVPIVRDYGAPIYSIRLVRSDTDVVLGATLSPANGAEEETDDGIAHGPHQDAAPPVVPEIVDAFEAEPSGN</sequence>
<accession>A0A6J4HAD3</accession>
<dbReference type="PANTHER" id="PTHR35811:SF1">
    <property type="entry name" value="HTH OST-TYPE DOMAIN-CONTAINING PROTEIN"/>
    <property type="match status" value="1"/>
</dbReference>
<organism evidence="3">
    <name type="scientific">uncultured Armatimonadetes bacterium</name>
    <dbReference type="NCBI Taxonomy" id="157466"/>
    <lineage>
        <taxon>Bacteria</taxon>
        <taxon>Bacillati</taxon>
        <taxon>Armatimonadota</taxon>
        <taxon>environmental samples</taxon>
    </lineage>
</organism>
<name>A0A6J4HAD3_9BACT</name>
<reference evidence="3" key="1">
    <citation type="submission" date="2020-02" db="EMBL/GenBank/DDBJ databases">
        <authorList>
            <person name="Meier V. D."/>
        </authorList>
    </citation>
    <scope>NUCLEOTIDE SEQUENCE</scope>
    <source>
        <strain evidence="3">AVDCRST_MAG63</strain>
    </source>
</reference>